<dbReference type="Proteomes" id="UP001519363">
    <property type="component" value="Unassembled WGS sequence"/>
</dbReference>
<reference evidence="9 10" key="1">
    <citation type="submission" date="2021-03" db="EMBL/GenBank/DDBJ databases">
        <title>Sequencing the genomes of 1000 actinobacteria strains.</title>
        <authorList>
            <person name="Klenk H.-P."/>
        </authorList>
    </citation>
    <scope>NUCLEOTIDE SEQUENCE [LARGE SCALE GENOMIC DNA]</scope>
    <source>
        <strain evidence="9 10">DSM 44580</strain>
    </source>
</reference>
<keyword evidence="3" id="KW-0808">Transferase</keyword>
<keyword evidence="7" id="KW-0472">Membrane</keyword>
<dbReference type="RefSeq" id="WP_086788092.1">
    <property type="nucleotide sequence ID" value="NZ_JAGIOO010000001.1"/>
</dbReference>
<feature type="domain" description="Phospholipid/glycerol acyltransferase" evidence="8">
    <location>
        <begin position="95"/>
        <end position="207"/>
    </location>
</feature>
<evidence type="ECO:0000256" key="7">
    <source>
        <dbReference type="SAM" id="Phobius"/>
    </source>
</evidence>
<sequence>MTARRRKPFKWTPFTPCDPSCIPSRDGEPVVSRLERARRLLRLAGFLAVAVPVSWFFGRMSPRRRGRLVQAGARAMLRALDIRLTVRGTLPSTPTLIVANHLSWVDGLVMLATQPLYQVAKAEIRYIPLFGGLGTRAGTVWIKRDKMSQLPGVVEKMRVRLAEGAHVAVFPEGTTRCTPDGAVMRRASFQAALDAGAAVQPARVEFFGREGRPSTMPTFIGRDDLLPSIGRVLRARGLHATVTFGQAIPAGTAGTRKELAALAKDGFDRLGGEVAARVPEEALAATEPTGAEGAGATGRPGPAVERERELDAA</sequence>
<evidence type="ECO:0000256" key="6">
    <source>
        <dbReference type="SAM" id="MobiDB-lite"/>
    </source>
</evidence>
<keyword evidence="5 9" id="KW-0012">Acyltransferase</keyword>
<dbReference type="Pfam" id="PF01553">
    <property type="entry name" value="Acyltransferase"/>
    <property type="match status" value="1"/>
</dbReference>
<evidence type="ECO:0000313" key="9">
    <source>
        <dbReference type="EMBL" id="MBP2477454.1"/>
    </source>
</evidence>
<proteinExistence type="predicted"/>
<protein>
    <submittedName>
        <fullName evidence="9">1-acyl-sn-glycerol-3-phosphate acyltransferase</fullName>
    </submittedName>
</protein>
<name>A0ABS5ALK4_9PSEU</name>
<keyword evidence="4" id="KW-0443">Lipid metabolism</keyword>
<dbReference type="GO" id="GO:0016746">
    <property type="term" value="F:acyltransferase activity"/>
    <property type="evidence" value="ECO:0007669"/>
    <property type="project" value="UniProtKB-KW"/>
</dbReference>
<feature type="region of interest" description="Disordered" evidence="6">
    <location>
        <begin position="280"/>
        <end position="313"/>
    </location>
</feature>
<evidence type="ECO:0000313" key="10">
    <source>
        <dbReference type="Proteomes" id="UP001519363"/>
    </source>
</evidence>
<keyword evidence="2" id="KW-0444">Lipid biosynthesis</keyword>
<dbReference type="CDD" id="cd07989">
    <property type="entry name" value="LPLAT_AGPAT-like"/>
    <property type="match status" value="1"/>
</dbReference>
<evidence type="ECO:0000256" key="4">
    <source>
        <dbReference type="ARBA" id="ARBA00023098"/>
    </source>
</evidence>
<keyword evidence="10" id="KW-1185">Reference proteome</keyword>
<dbReference type="PANTHER" id="PTHR10434">
    <property type="entry name" value="1-ACYL-SN-GLYCEROL-3-PHOSPHATE ACYLTRANSFERASE"/>
    <property type="match status" value="1"/>
</dbReference>
<organism evidence="9 10">
    <name type="scientific">Crossiella equi</name>
    <dbReference type="NCBI Taxonomy" id="130796"/>
    <lineage>
        <taxon>Bacteria</taxon>
        <taxon>Bacillati</taxon>
        <taxon>Actinomycetota</taxon>
        <taxon>Actinomycetes</taxon>
        <taxon>Pseudonocardiales</taxon>
        <taxon>Pseudonocardiaceae</taxon>
        <taxon>Crossiella</taxon>
    </lineage>
</organism>
<evidence type="ECO:0000256" key="5">
    <source>
        <dbReference type="ARBA" id="ARBA00023315"/>
    </source>
</evidence>
<dbReference type="PANTHER" id="PTHR10434:SF64">
    <property type="entry name" value="1-ACYL-SN-GLYCEROL-3-PHOSPHATE ACYLTRANSFERASE-RELATED"/>
    <property type="match status" value="1"/>
</dbReference>
<feature type="transmembrane region" description="Helical" evidence="7">
    <location>
        <begin position="40"/>
        <end position="58"/>
    </location>
</feature>
<feature type="compositionally biased region" description="Basic and acidic residues" evidence="6">
    <location>
        <begin position="304"/>
        <end position="313"/>
    </location>
</feature>
<dbReference type="SUPFAM" id="SSF69593">
    <property type="entry name" value="Glycerol-3-phosphate (1)-acyltransferase"/>
    <property type="match status" value="1"/>
</dbReference>
<evidence type="ECO:0000259" key="8">
    <source>
        <dbReference type="SMART" id="SM00563"/>
    </source>
</evidence>
<comment type="pathway">
    <text evidence="1">Lipid metabolism.</text>
</comment>
<evidence type="ECO:0000256" key="2">
    <source>
        <dbReference type="ARBA" id="ARBA00022516"/>
    </source>
</evidence>
<comment type="caution">
    <text evidence="9">The sequence shown here is derived from an EMBL/GenBank/DDBJ whole genome shotgun (WGS) entry which is preliminary data.</text>
</comment>
<keyword evidence="7" id="KW-0812">Transmembrane</keyword>
<evidence type="ECO:0000256" key="1">
    <source>
        <dbReference type="ARBA" id="ARBA00005189"/>
    </source>
</evidence>
<evidence type="ECO:0000256" key="3">
    <source>
        <dbReference type="ARBA" id="ARBA00022679"/>
    </source>
</evidence>
<keyword evidence="7" id="KW-1133">Transmembrane helix</keyword>
<dbReference type="InterPro" id="IPR002123">
    <property type="entry name" value="Plipid/glycerol_acylTrfase"/>
</dbReference>
<dbReference type="SMART" id="SM00563">
    <property type="entry name" value="PlsC"/>
    <property type="match status" value="1"/>
</dbReference>
<gene>
    <name evidence="9" type="ORF">JOF53_006326</name>
</gene>
<accession>A0ABS5ALK4</accession>
<feature type="compositionally biased region" description="Low complexity" evidence="6">
    <location>
        <begin position="281"/>
        <end position="291"/>
    </location>
</feature>
<dbReference type="EMBL" id="JAGIOO010000001">
    <property type="protein sequence ID" value="MBP2477454.1"/>
    <property type="molecule type" value="Genomic_DNA"/>
</dbReference>